<dbReference type="RefSeq" id="WP_249927792.1">
    <property type="nucleotide sequence ID" value="NZ_BJCQ01000033.1"/>
</dbReference>
<protein>
    <submittedName>
        <fullName evidence="2">Uncharacterized protein</fullName>
    </submittedName>
</protein>
<name>A0A480B1B1_9FIRM</name>
<dbReference type="EMBL" id="BJCQ01000033">
    <property type="protein sequence ID" value="GCL67799.1"/>
    <property type="molecule type" value="Genomic_DNA"/>
</dbReference>
<sequence length="128" mass="15040">MHIGLLKELGPQLLKYLLSGIAVAFILIIIVSITTRYCHYNDNSFALIKYGYSLYKEDLIDEINWTRVGDKFMVKNSDYTDFKAKYNQSRFLDDINDNKDKISEGLNTNRIKVQLLEDFIRIKYKMVD</sequence>
<dbReference type="Proteomes" id="UP000300381">
    <property type="component" value="Unassembled WGS sequence"/>
</dbReference>
<accession>A0A480B1B1</accession>
<keyword evidence="1" id="KW-0812">Transmembrane</keyword>
<evidence type="ECO:0000313" key="2">
    <source>
        <dbReference type="EMBL" id="GCL67799.1"/>
    </source>
</evidence>
<keyword evidence="1" id="KW-1133">Transmembrane helix</keyword>
<feature type="transmembrane region" description="Helical" evidence="1">
    <location>
        <begin position="16"/>
        <end position="35"/>
    </location>
</feature>
<evidence type="ECO:0000256" key="1">
    <source>
        <dbReference type="SAM" id="Phobius"/>
    </source>
</evidence>
<evidence type="ECO:0000313" key="3">
    <source>
        <dbReference type="Proteomes" id="UP000300381"/>
    </source>
</evidence>
<reference evidence="2 3" key="1">
    <citation type="submission" date="2019-03" db="EMBL/GenBank/DDBJ databases">
        <title>Draft genome sequences of two Veillonella tobetsuensis clinical isolates from intraoperative bronchial fluids of elderly patients with pulmonary carcinoma.</title>
        <authorList>
            <person name="Akiyama T."/>
        </authorList>
    </citation>
    <scope>NUCLEOTIDE SEQUENCE [LARGE SCALE GENOMIC DNA]</scope>
    <source>
        <strain evidence="2 3">PAGU 1578</strain>
    </source>
</reference>
<keyword evidence="1" id="KW-0472">Membrane</keyword>
<dbReference type="AlphaFoldDB" id="A0A480B1B1"/>
<gene>
    <name evidence="2" type="ORF">PAGU1578_14200</name>
</gene>
<comment type="caution">
    <text evidence="2">The sequence shown here is derived from an EMBL/GenBank/DDBJ whole genome shotgun (WGS) entry which is preliminary data.</text>
</comment>
<organism evidence="2 3">
    <name type="scientific">Veillonella tobetsuensis</name>
    <dbReference type="NCBI Taxonomy" id="1110546"/>
    <lineage>
        <taxon>Bacteria</taxon>
        <taxon>Bacillati</taxon>
        <taxon>Bacillota</taxon>
        <taxon>Negativicutes</taxon>
        <taxon>Veillonellales</taxon>
        <taxon>Veillonellaceae</taxon>
        <taxon>Veillonella</taxon>
    </lineage>
</organism>
<proteinExistence type="predicted"/>